<feature type="compositionally biased region" description="Basic and acidic residues" evidence="1">
    <location>
        <begin position="91"/>
        <end position="100"/>
    </location>
</feature>
<feature type="region of interest" description="Disordered" evidence="1">
    <location>
        <begin position="91"/>
        <end position="118"/>
    </location>
</feature>
<keyword evidence="2" id="KW-0812">Transmembrane</keyword>
<dbReference type="Gene3D" id="3.30.565.10">
    <property type="entry name" value="Histidine kinase-like ATPase, C-terminal domain"/>
    <property type="match status" value="1"/>
</dbReference>
<keyword evidence="2" id="KW-1133">Transmembrane helix</keyword>
<proteinExistence type="predicted"/>
<protein>
    <recommendedName>
        <fullName evidence="3">Signal transduction histidine kinase internal region domain-containing protein</fullName>
    </recommendedName>
</protein>
<feature type="transmembrane region" description="Helical" evidence="2">
    <location>
        <begin position="128"/>
        <end position="151"/>
    </location>
</feature>
<dbReference type="Pfam" id="PF06580">
    <property type="entry name" value="His_kinase"/>
    <property type="match status" value="1"/>
</dbReference>
<feature type="domain" description="Signal transduction histidine kinase internal region" evidence="3">
    <location>
        <begin position="169"/>
        <end position="242"/>
    </location>
</feature>
<name>A0A2S1LAB7_9FLAO</name>
<evidence type="ECO:0000256" key="2">
    <source>
        <dbReference type="SAM" id="Phobius"/>
    </source>
</evidence>
<dbReference type="KEGG" id="ffa:FFWV33_02605"/>
<dbReference type="InterPro" id="IPR010559">
    <property type="entry name" value="Sig_transdc_His_kin_internal"/>
</dbReference>
<feature type="transmembrane region" description="Helical" evidence="2">
    <location>
        <begin position="66"/>
        <end position="85"/>
    </location>
</feature>
<dbReference type="PANTHER" id="PTHR34220:SF7">
    <property type="entry name" value="SENSOR HISTIDINE KINASE YPDA"/>
    <property type="match status" value="1"/>
</dbReference>
<sequence>MTKLNRTLFQIFLWAAVWIILGLNQREIMHFFSENWLAYLLQAVLIIILTYQLAPKFLFKKKHLAFTFISLGALIVSAFISISIMNPHNDGRIRRQRPEMELPPPPPGEGPGRGNLHGSQQNSLPPPVLINFLMLSVSYILAIFLETFSFAQKKEEDLMLSKTENIENELKFLKSQINPHFLFNSLNNIYSLSMIDSNKAQQSILYLSDMLRYVLYECEKPMVVIEKEVTYIKDFIQLFLLKSSKKYPVETKFFIENKGIQIAPMLLIPFVENAFKHSNIEKIEEAFIKICIHSSGSTILFSVENTFRKGPKVQDAVGGIGIQNVKKRLNLLYPDKHTLVISEINSTFKVELKIETNA</sequence>
<accession>A0A2S1LAB7</accession>
<keyword evidence="5" id="KW-1185">Reference proteome</keyword>
<dbReference type="InterPro" id="IPR050640">
    <property type="entry name" value="Bact_2-comp_sensor_kinase"/>
</dbReference>
<evidence type="ECO:0000256" key="1">
    <source>
        <dbReference type="SAM" id="MobiDB-lite"/>
    </source>
</evidence>
<evidence type="ECO:0000313" key="4">
    <source>
        <dbReference type="EMBL" id="AWG20496.1"/>
    </source>
</evidence>
<evidence type="ECO:0000259" key="3">
    <source>
        <dbReference type="Pfam" id="PF06580"/>
    </source>
</evidence>
<dbReference type="OrthoDB" id="9809908at2"/>
<evidence type="ECO:0000313" key="5">
    <source>
        <dbReference type="Proteomes" id="UP000244527"/>
    </source>
</evidence>
<reference evidence="4 5" key="1">
    <citation type="submission" date="2017-04" db="EMBL/GenBank/DDBJ databases">
        <title>Compelte genome sequence of WV33.</title>
        <authorList>
            <person name="Lee P.C."/>
        </authorList>
    </citation>
    <scope>NUCLEOTIDE SEQUENCE [LARGE SCALE GENOMIC DNA]</scope>
    <source>
        <strain evidence="4 5">WV33</strain>
    </source>
</reference>
<keyword evidence="2" id="KW-0472">Membrane</keyword>
<dbReference type="AlphaFoldDB" id="A0A2S1LAB7"/>
<dbReference type="RefSeq" id="WP_108739458.1">
    <property type="nucleotide sequence ID" value="NZ_CP020918.1"/>
</dbReference>
<feature type="transmembrane region" description="Helical" evidence="2">
    <location>
        <begin position="36"/>
        <end position="54"/>
    </location>
</feature>
<dbReference type="GO" id="GO:0000155">
    <property type="term" value="F:phosphorelay sensor kinase activity"/>
    <property type="evidence" value="ECO:0007669"/>
    <property type="project" value="InterPro"/>
</dbReference>
<dbReference type="GO" id="GO:0016020">
    <property type="term" value="C:membrane"/>
    <property type="evidence" value="ECO:0007669"/>
    <property type="project" value="InterPro"/>
</dbReference>
<feature type="transmembrane region" description="Helical" evidence="2">
    <location>
        <begin position="7"/>
        <end position="24"/>
    </location>
</feature>
<dbReference type="EMBL" id="CP020918">
    <property type="protein sequence ID" value="AWG20496.1"/>
    <property type="molecule type" value="Genomic_DNA"/>
</dbReference>
<dbReference type="InterPro" id="IPR036890">
    <property type="entry name" value="HATPase_C_sf"/>
</dbReference>
<dbReference type="PANTHER" id="PTHR34220">
    <property type="entry name" value="SENSOR HISTIDINE KINASE YPDA"/>
    <property type="match status" value="1"/>
</dbReference>
<gene>
    <name evidence="4" type="ORF">FFWV33_02605</name>
</gene>
<dbReference type="Proteomes" id="UP000244527">
    <property type="component" value="Chromosome"/>
</dbReference>
<organism evidence="4 5">
    <name type="scientific">Flavobacterium faecale</name>
    <dbReference type="NCBI Taxonomy" id="1355330"/>
    <lineage>
        <taxon>Bacteria</taxon>
        <taxon>Pseudomonadati</taxon>
        <taxon>Bacteroidota</taxon>
        <taxon>Flavobacteriia</taxon>
        <taxon>Flavobacteriales</taxon>
        <taxon>Flavobacteriaceae</taxon>
        <taxon>Flavobacterium</taxon>
    </lineage>
</organism>